<organism evidence="2 3">
    <name type="scientific">Candidatus Dojkabacteria bacterium</name>
    <dbReference type="NCBI Taxonomy" id="2099670"/>
    <lineage>
        <taxon>Bacteria</taxon>
        <taxon>Candidatus Dojkabacteria</taxon>
    </lineage>
</organism>
<evidence type="ECO:0000313" key="3">
    <source>
        <dbReference type="Proteomes" id="UP000714915"/>
    </source>
</evidence>
<proteinExistence type="predicted"/>
<keyword evidence="1" id="KW-0812">Transmembrane</keyword>
<evidence type="ECO:0000313" key="2">
    <source>
        <dbReference type="EMBL" id="MCA9386984.1"/>
    </source>
</evidence>
<reference evidence="2" key="2">
    <citation type="journal article" date="2021" name="Microbiome">
        <title>Successional dynamics and alternative stable states in a saline activated sludge microbial community over 9 years.</title>
        <authorList>
            <person name="Wang Y."/>
            <person name="Ye J."/>
            <person name="Ju F."/>
            <person name="Liu L."/>
            <person name="Boyd J.A."/>
            <person name="Deng Y."/>
            <person name="Parks D.H."/>
            <person name="Jiang X."/>
            <person name="Yin X."/>
            <person name="Woodcroft B.J."/>
            <person name="Tyson G.W."/>
            <person name="Hugenholtz P."/>
            <person name="Polz M.F."/>
            <person name="Zhang T."/>
        </authorList>
    </citation>
    <scope>NUCLEOTIDE SEQUENCE</scope>
    <source>
        <strain evidence="2">HKST-UBA09</strain>
    </source>
</reference>
<dbReference type="AlphaFoldDB" id="A0A955LB96"/>
<dbReference type="EMBL" id="JAGQLF010000032">
    <property type="protein sequence ID" value="MCA9386984.1"/>
    <property type="molecule type" value="Genomic_DNA"/>
</dbReference>
<name>A0A955LB96_9BACT</name>
<protein>
    <submittedName>
        <fullName evidence="2">Uncharacterized protein</fullName>
    </submittedName>
</protein>
<comment type="caution">
    <text evidence="2">The sequence shown here is derived from an EMBL/GenBank/DDBJ whole genome shotgun (WGS) entry which is preliminary data.</text>
</comment>
<gene>
    <name evidence="2" type="ORF">KC669_03030</name>
</gene>
<dbReference type="Proteomes" id="UP000714915">
    <property type="component" value="Unassembled WGS sequence"/>
</dbReference>
<accession>A0A955LB96</accession>
<keyword evidence="1" id="KW-0472">Membrane</keyword>
<sequence length="128" mass="14109">MQSINKNKKASVALTTVIALIAILSFGAISLLLVTVDASRVNKDLEDYSISYLKSLTCLEEGILKIRNDNNYTGAFTISLDTEDQCTGDISNLGGNNRQIIVTANNEETNFYREYIIDISTTPFTVSF</sequence>
<evidence type="ECO:0000256" key="1">
    <source>
        <dbReference type="SAM" id="Phobius"/>
    </source>
</evidence>
<keyword evidence="1" id="KW-1133">Transmembrane helix</keyword>
<feature type="transmembrane region" description="Helical" evidence="1">
    <location>
        <begin position="12"/>
        <end position="34"/>
    </location>
</feature>
<reference evidence="2" key="1">
    <citation type="submission" date="2020-04" db="EMBL/GenBank/DDBJ databases">
        <authorList>
            <person name="Zhang T."/>
        </authorList>
    </citation>
    <scope>NUCLEOTIDE SEQUENCE</scope>
    <source>
        <strain evidence="2">HKST-UBA09</strain>
    </source>
</reference>